<feature type="domain" description="S5 DRBM" evidence="11">
    <location>
        <begin position="147"/>
        <end position="211"/>
    </location>
</feature>
<sequence>MWRRLMSSAGRAGKSAPLAPYYSAEMLKAVELGESVLPSWMREGAGAGGAGGRDDVARVDGFWDYDPRVPHEHAAQTGSQQVYTPSNSGVQGNGTARPLPPPGSNGAVYPDEVLQLATQTRISKMALLAAGIHRQTQTDPAYVSRRLQMKPLVLKRVSNQTGKGKIASHYALCVVGDRNGMVGLGEGKSRADMAKALGKAHWDAIRNLTAVERFEDRTVLRDTDYKFHGSRLFVRRREAGFGVRTNHVIFEICQLAGIKDLSAKVYGSRNEMNIAKGFLELLTTAQGSLRDIAAGRGKKIVDVRKTYYGGGWNQENSIAHTHTHTHMYIGKMGHHAHPDISSHDAGPLCPSPSITLTPYSIKNRPLNTRDHRGSALTNGKVSTRQR</sequence>
<keyword evidence="3 8" id="KW-0689">Ribosomal protein</keyword>
<dbReference type="InterPro" id="IPR000851">
    <property type="entry name" value="Ribosomal_uS5"/>
</dbReference>
<evidence type="ECO:0000256" key="8">
    <source>
        <dbReference type="PROSITE-ProRule" id="PRU00268"/>
    </source>
</evidence>
<dbReference type="Gene3D" id="3.30.160.20">
    <property type="match status" value="1"/>
</dbReference>
<evidence type="ECO:0000256" key="1">
    <source>
        <dbReference type="ARBA" id="ARBA00004173"/>
    </source>
</evidence>
<keyword evidence="4" id="KW-0496">Mitochondrion</keyword>
<evidence type="ECO:0000259" key="11">
    <source>
        <dbReference type="PROSITE" id="PS50881"/>
    </source>
</evidence>
<evidence type="ECO:0000256" key="4">
    <source>
        <dbReference type="ARBA" id="ARBA00023128"/>
    </source>
</evidence>
<dbReference type="EMBL" id="HE978325">
    <property type="protein sequence ID" value="CCK72728.1"/>
    <property type="molecule type" value="Genomic_DNA"/>
</dbReference>
<dbReference type="Gene3D" id="3.30.230.10">
    <property type="match status" value="1"/>
</dbReference>
<evidence type="ECO:0000256" key="9">
    <source>
        <dbReference type="RuleBase" id="RU003823"/>
    </source>
</evidence>
<dbReference type="OrthoDB" id="309483at2759"/>
<dbReference type="InterPro" id="IPR013810">
    <property type="entry name" value="Ribosomal_uS5_N"/>
</dbReference>
<comment type="subcellular location">
    <subcellularLocation>
        <location evidence="1">Mitochondrion</location>
    </subcellularLocation>
</comment>
<dbReference type="InterPro" id="IPR020568">
    <property type="entry name" value="Ribosomal_Su5_D2-typ_SF"/>
</dbReference>
<feature type="region of interest" description="Disordered" evidence="10">
    <location>
        <begin position="69"/>
        <end position="106"/>
    </location>
</feature>
<dbReference type="GO" id="GO:0005743">
    <property type="term" value="C:mitochondrial inner membrane"/>
    <property type="evidence" value="ECO:0007669"/>
    <property type="project" value="UniProtKB-ARBA"/>
</dbReference>
<protein>
    <recommendedName>
        <fullName evidence="6">Small ribosomal subunit protein uS5m</fullName>
    </recommendedName>
    <alternativeName>
        <fullName evidence="7">28S ribosomal protein S5, mitochondrial</fullName>
    </alternativeName>
</protein>
<keyword evidence="13" id="KW-1185">Reference proteome</keyword>
<dbReference type="InterPro" id="IPR005324">
    <property type="entry name" value="Ribosomal_uS5_C"/>
</dbReference>
<dbReference type="KEGG" id="kng:KNAG_0L01070"/>
<keyword evidence="5 8" id="KW-0687">Ribonucleoprotein</keyword>
<dbReference type="PANTHER" id="PTHR48277:SF1">
    <property type="entry name" value="MITOCHONDRIAL RIBOSOMAL PROTEIN S5"/>
    <property type="match status" value="1"/>
</dbReference>
<dbReference type="GO" id="GO:0003735">
    <property type="term" value="F:structural constituent of ribosome"/>
    <property type="evidence" value="ECO:0007669"/>
    <property type="project" value="UniProtKB-UniRule"/>
</dbReference>
<dbReference type="Pfam" id="PF00333">
    <property type="entry name" value="Ribosomal_S5"/>
    <property type="match status" value="1"/>
</dbReference>
<reference evidence="12 13" key="1">
    <citation type="journal article" date="2011" name="Proc. Natl. Acad. Sci. U.S.A.">
        <title>Evolutionary erosion of yeast sex chromosomes by mating-type switching accidents.</title>
        <authorList>
            <person name="Gordon J.L."/>
            <person name="Armisen D."/>
            <person name="Proux-Wera E."/>
            <person name="Oheigeartaigh S.S."/>
            <person name="Byrne K.P."/>
            <person name="Wolfe K.H."/>
        </authorList>
    </citation>
    <scope>NUCLEOTIDE SEQUENCE [LARGE SCALE GENOMIC DNA]</scope>
    <source>
        <strain evidence="13">ATCC MYA-139 / BCRC 22969 / CBS 8797 / CCRC 22969 / KCTC 17520 / NBRC 10181 / NCYC 3082</strain>
    </source>
</reference>
<dbReference type="RefSeq" id="XP_022466973.1">
    <property type="nucleotide sequence ID" value="XM_022610703.1"/>
</dbReference>
<dbReference type="STRING" id="1071383.J7RS55"/>
<dbReference type="Proteomes" id="UP000006310">
    <property type="component" value="Chromosome 12"/>
</dbReference>
<evidence type="ECO:0000256" key="7">
    <source>
        <dbReference type="ARBA" id="ARBA00041606"/>
    </source>
</evidence>
<gene>
    <name evidence="12" type="primary">KNAG0L01070</name>
    <name evidence="12" type="ordered locus">KNAG_0L01070</name>
</gene>
<organism evidence="12 13">
    <name type="scientific">Huiozyma naganishii (strain ATCC MYA-139 / BCRC 22969 / CBS 8797 / KCTC 17520 / NBRC 10181 / NCYC 3082 / Yp74L-3)</name>
    <name type="common">Yeast</name>
    <name type="synonym">Kazachstania naganishii</name>
    <dbReference type="NCBI Taxonomy" id="1071383"/>
    <lineage>
        <taxon>Eukaryota</taxon>
        <taxon>Fungi</taxon>
        <taxon>Dikarya</taxon>
        <taxon>Ascomycota</taxon>
        <taxon>Saccharomycotina</taxon>
        <taxon>Saccharomycetes</taxon>
        <taxon>Saccharomycetales</taxon>
        <taxon>Saccharomycetaceae</taxon>
        <taxon>Huiozyma</taxon>
    </lineage>
</organism>
<dbReference type="GeneID" id="34528502"/>
<feature type="compositionally biased region" description="Polar residues" evidence="10">
    <location>
        <begin position="375"/>
        <end position="386"/>
    </location>
</feature>
<dbReference type="PANTHER" id="PTHR48277">
    <property type="entry name" value="MITOCHONDRIAL RIBOSOMAL PROTEIN S5"/>
    <property type="match status" value="1"/>
</dbReference>
<proteinExistence type="inferred from homology"/>
<dbReference type="FunFam" id="3.30.160.20:FF:000022">
    <property type="entry name" value="28S ribosomal protein S5, mitochondrial"/>
    <property type="match status" value="1"/>
</dbReference>
<dbReference type="GO" id="GO:0003723">
    <property type="term" value="F:RNA binding"/>
    <property type="evidence" value="ECO:0007669"/>
    <property type="project" value="InterPro"/>
</dbReference>
<dbReference type="FunFam" id="3.30.230.10:FF:000002">
    <property type="entry name" value="30S ribosomal protein S5"/>
    <property type="match status" value="1"/>
</dbReference>
<feature type="region of interest" description="Disordered" evidence="10">
    <location>
        <begin position="362"/>
        <end position="386"/>
    </location>
</feature>
<dbReference type="GO" id="GO:0006412">
    <property type="term" value="P:translation"/>
    <property type="evidence" value="ECO:0007669"/>
    <property type="project" value="InterPro"/>
</dbReference>
<dbReference type="InterPro" id="IPR014721">
    <property type="entry name" value="Ribsml_uS5_D2-typ_fold_subgr"/>
</dbReference>
<evidence type="ECO:0000256" key="2">
    <source>
        <dbReference type="ARBA" id="ARBA00008945"/>
    </source>
</evidence>
<reference evidence="13" key="2">
    <citation type="submission" date="2012-08" db="EMBL/GenBank/DDBJ databases">
        <title>Genome sequence of Kazachstania naganishii.</title>
        <authorList>
            <person name="Gordon J.L."/>
            <person name="Armisen D."/>
            <person name="Proux-Wera E."/>
            <person name="OhEigeartaigh S.S."/>
            <person name="Byrne K.P."/>
            <person name="Wolfe K.H."/>
        </authorList>
    </citation>
    <scope>NUCLEOTIDE SEQUENCE [LARGE SCALE GENOMIC DNA]</scope>
    <source>
        <strain evidence="13">ATCC MYA-139 / BCRC 22969 / CBS 8797 / CCRC 22969 / KCTC 17520 / NBRC 10181 / NCYC 3082</strain>
    </source>
</reference>
<dbReference type="SUPFAM" id="SSF54768">
    <property type="entry name" value="dsRNA-binding domain-like"/>
    <property type="match status" value="1"/>
</dbReference>
<comment type="similarity">
    <text evidence="2 9">Belongs to the universal ribosomal protein uS5 family.</text>
</comment>
<evidence type="ECO:0000313" key="13">
    <source>
        <dbReference type="Proteomes" id="UP000006310"/>
    </source>
</evidence>
<evidence type="ECO:0000313" key="12">
    <source>
        <dbReference type="EMBL" id="CCK72728.1"/>
    </source>
</evidence>
<feature type="compositionally biased region" description="Polar residues" evidence="10">
    <location>
        <begin position="76"/>
        <end position="94"/>
    </location>
</feature>
<dbReference type="Pfam" id="PF03719">
    <property type="entry name" value="Ribosomal_S5_C"/>
    <property type="match status" value="1"/>
</dbReference>
<accession>J7RS55</accession>
<dbReference type="eggNOG" id="KOG2646">
    <property type="taxonomic scope" value="Eukaryota"/>
</dbReference>
<dbReference type="SUPFAM" id="SSF54211">
    <property type="entry name" value="Ribosomal protein S5 domain 2-like"/>
    <property type="match status" value="1"/>
</dbReference>
<dbReference type="HOGENOM" id="CLU_037994_0_0_1"/>
<dbReference type="AlphaFoldDB" id="J7RS55"/>
<dbReference type="PROSITE" id="PS50881">
    <property type="entry name" value="S5_DSRBD"/>
    <property type="match status" value="1"/>
</dbReference>
<dbReference type="GO" id="GO:0005763">
    <property type="term" value="C:mitochondrial small ribosomal subunit"/>
    <property type="evidence" value="ECO:0007669"/>
    <property type="project" value="EnsemblFungi"/>
</dbReference>
<name>J7RS55_HUIN7</name>
<evidence type="ECO:0000256" key="3">
    <source>
        <dbReference type="ARBA" id="ARBA00022980"/>
    </source>
</evidence>
<evidence type="ECO:0000256" key="6">
    <source>
        <dbReference type="ARBA" id="ARBA00039335"/>
    </source>
</evidence>
<evidence type="ECO:0000256" key="5">
    <source>
        <dbReference type="ARBA" id="ARBA00023274"/>
    </source>
</evidence>
<evidence type="ECO:0000256" key="10">
    <source>
        <dbReference type="SAM" id="MobiDB-lite"/>
    </source>
</evidence>